<gene>
    <name evidence="6" type="ORF">CLV43_113169</name>
</gene>
<sequence length="491" mass="52465">MCSLLTATPQAVAGTDQVPTPVLSWTDCAGGFQCSTAGVPLDYDQPTGTQTSLALIKLPATDQAHRIGTLFVNFGGPGASGLQRLRERGQWPWLFSAELRARFDLVSWDPRGIGASATVRCFDSVAEQQAFLGGLRDFPATAADEPAFYAGYDELARRCSEKSGALLEHVSTANTARDLDLLRRAVGDAKLTYHGISYGTHLGAVYANLYPNRVRAMAFDGSMDFEGNATGHGDQGTAVPLDTRQDVPRGAAETFASFLRQCAAPGADCAFAGGDLNAKWAALVARVKAAPITVDGETYDYTALIARVNGDLATPEVWKDTASTLQALYTAPAARTLVAGEPYTSNRTEAFNAIQCADSTFPRTQSAYTQYGASEDQRVPYWGRIAVFDMMACATWRRADADRYTGPWDKVTSATILVINNRYDPSTPLHGALDGAAELARTRVLTVEGSGHSTMLVHSACAERAKREYLISGTLPAVGTTCGIDRAPFAA</sequence>
<dbReference type="GO" id="GO:0016787">
    <property type="term" value="F:hydrolase activity"/>
    <property type="evidence" value="ECO:0007669"/>
    <property type="project" value="UniProtKB-KW"/>
</dbReference>
<dbReference type="PANTHER" id="PTHR43248:SF29">
    <property type="entry name" value="TRIPEPTIDYL AMINOPEPTIDASE"/>
    <property type="match status" value="1"/>
</dbReference>
<evidence type="ECO:0000256" key="3">
    <source>
        <dbReference type="ARBA" id="ARBA00022801"/>
    </source>
</evidence>
<dbReference type="Pfam" id="PF00561">
    <property type="entry name" value="Abhydrolase_1"/>
    <property type="match status" value="1"/>
</dbReference>
<comment type="caution">
    <text evidence="6">The sequence shown here is derived from an EMBL/GenBank/DDBJ whole genome shotgun (WGS) entry which is preliminary data.</text>
</comment>
<feature type="domain" description="Peptidase S33 tripeptidyl aminopeptidase-like C-terminal" evidence="5">
    <location>
        <begin position="380"/>
        <end position="482"/>
    </location>
</feature>
<dbReference type="EMBL" id="PVTF01000013">
    <property type="protein sequence ID" value="PRY35742.1"/>
    <property type="molecule type" value="Genomic_DNA"/>
</dbReference>
<name>A0A2T0SQQ1_9PSEU</name>
<dbReference type="Pfam" id="PF08386">
    <property type="entry name" value="Abhydrolase_4"/>
    <property type="match status" value="1"/>
</dbReference>
<dbReference type="AlphaFoldDB" id="A0A2T0SQQ1"/>
<keyword evidence="7" id="KW-1185">Reference proteome</keyword>
<dbReference type="Gene3D" id="3.40.50.1820">
    <property type="entry name" value="alpha/beta hydrolase"/>
    <property type="match status" value="1"/>
</dbReference>
<proteinExistence type="inferred from homology"/>
<keyword evidence="3 6" id="KW-0378">Hydrolase</keyword>
<evidence type="ECO:0000313" key="7">
    <source>
        <dbReference type="Proteomes" id="UP000239494"/>
    </source>
</evidence>
<protein>
    <submittedName>
        <fullName evidence="6">Alpha/beta hydrolase family protein</fullName>
    </submittedName>
</protein>
<dbReference type="InterPro" id="IPR000073">
    <property type="entry name" value="AB_hydrolase_1"/>
</dbReference>
<keyword evidence="2" id="KW-0732">Signal</keyword>
<evidence type="ECO:0000259" key="4">
    <source>
        <dbReference type="Pfam" id="PF00561"/>
    </source>
</evidence>
<evidence type="ECO:0000256" key="2">
    <source>
        <dbReference type="ARBA" id="ARBA00022729"/>
    </source>
</evidence>
<evidence type="ECO:0000313" key="6">
    <source>
        <dbReference type="EMBL" id="PRY35742.1"/>
    </source>
</evidence>
<accession>A0A2T0SQQ1</accession>
<comment type="similarity">
    <text evidence="1">Belongs to the peptidase S33 family.</text>
</comment>
<dbReference type="InterPro" id="IPR051601">
    <property type="entry name" value="Serine_prot/Carboxylest_S33"/>
</dbReference>
<feature type="domain" description="AB hydrolase-1" evidence="4">
    <location>
        <begin position="75"/>
        <end position="225"/>
    </location>
</feature>
<reference evidence="6 7" key="1">
    <citation type="submission" date="2018-03" db="EMBL/GenBank/DDBJ databases">
        <title>Genomic Encyclopedia of Archaeal and Bacterial Type Strains, Phase II (KMG-II): from individual species to whole genera.</title>
        <authorList>
            <person name="Goeker M."/>
        </authorList>
    </citation>
    <scope>NUCLEOTIDE SEQUENCE [LARGE SCALE GENOMIC DNA]</scope>
    <source>
        <strain evidence="6 7">DSM 44720</strain>
    </source>
</reference>
<dbReference type="Proteomes" id="UP000239494">
    <property type="component" value="Unassembled WGS sequence"/>
</dbReference>
<evidence type="ECO:0000256" key="1">
    <source>
        <dbReference type="ARBA" id="ARBA00010088"/>
    </source>
</evidence>
<organism evidence="6 7">
    <name type="scientific">Umezawaea tangerina</name>
    <dbReference type="NCBI Taxonomy" id="84725"/>
    <lineage>
        <taxon>Bacteria</taxon>
        <taxon>Bacillati</taxon>
        <taxon>Actinomycetota</taxon>
        <taxon>Actinomycetes</taxon>
        <taxon>Pseudonocardiales</taxon>
        <taxon>Pseudonocardiaceae</taxon>
        <taxon>Umezawaea</taxon>
    </lineage>
</organism>
<dbReference type="SUPFAM" id="SSF53474">
    <property type="entry name" value="alpha/beta-Hydrolases"/>
    <property type="match status" value="1"/>
</dbReference>
<dbReference type="PANTHER" id="PTHR43248">
    <property type="entry name" value="2-SUCCINYL-6-HYDROXY-2,4-CYCLOHEXADIENE-1-CARBOXYLATE SYNTHASE"/>
    <property type="match status" value="1"/>
</dbReference>
<dbReference type="InterPro" id="IPR013595">
    <property type="entry name" value="Pept_S33_TAP-like_C"/>
</dbReference>
<dbReference type="InterPro" id="IPR029058">
    <property type="entry name" value="AB_hydrolase_fold"/>
</dbReference>
<evidence type="ECO:0000259" key="5">
    <source>
        <dbReference type="Pfam" id="PF08386"/>
    </source>
</evidence>